<dbReference type="SUPFAM" id="SSF69318">
    <property type="entry name" value="Integrin alpha N-terminal domain"/>
    <property type="match status" value="1"/>
</dbReference>
<dbReference type="PANTHER" id="PTHR16026">
    <property type="entry name" value="CARTILAGE ACIDIC PROTEIN 1"/>
    <property type="match status" value="1"/>
</dbReference>
<sequence length="796" mass="83788">MSKLALPLTALTLIIPFSSSIAQPTFTNVSSAAQISAQAESNPMAAGIAWIDYDNDGWQDLYVPNATGHDPYDGSLANVGPSGPNRLYHNNGDGTFSEVAAAAGVELTNIPSMGVAVGDYNNDGFDDLFVTNAGINTLFKNNGDGTFTDVASQLGLDDVAKASFAASFGDIDGDGDLDIYVGHWTDDLAPPNGDPANRANDLYINNGEAGFTNVAEQVGVNSIGATFTIPMTDFDHDKDLDLLVVNDRFSLWLDGGITVDTTVGELFRNDGLDADGQLIFTPFAAEAGLDQQMTGMGVAISDYDNDGDIDYYRSQFNRGLLSANDGSGIFTTLPVDSYTGAVGWGTVFIDVDNDGYVDLYRGNSDSASGNVDSTAYQANSFYQNDKGVFTVDTADQAGLTSLNAGLGVATADFDNDGDQDIVVHGVDGVINLFRNDTVTENHSLQIALKGTDSNKRGIGAKIFVVSGKGGDASTTVREVTAGSSHGSNNSFVTHIGLNSIGYASRVTVEWPSGCVQVLTNVSAGLNEIEENCAANHVITGRITHNGKGLAGVMVWDAYDYRNIQNVTDASGVFVLEGYADTQQALIVVAGRDGFIPSDSLRYVPSVEGKDVVLNDSTATLRANTVMGSVRAASGAGVASVDVWNIYTWPESTVSTDANGVYVLTDINAGDNVWVNGTRTGMIMTLNSGNYVFTHQGVAVEDVDFTISPKGNTVSGFITTASGFGINGNQIWDAANYPASTVATDINGFYIISSAIDDNWIVLVPDPRQGFSILPSIDAFVKTPGAAENHNFVATPK</sequence>
<dbReference type="InterPro" id="IPR027039">
    <property type="entry name" value="Crtac1"/>
</dbReference>
<dbReference type="InterPro" id="IPR011519">
    <property type="entry name" value="UnbV_ASPIC"/>
</dbReference>
<gene>
    <name evidence="3" type="ORF">MNBD_GAMMA11-21</name>
</gene>
<name>A0A3B0WRD1_9ZZZZ</name>
<dbReference type="Pfam" id="PF13517">
    <property type="entry name" value="FG-GAP_3"/>
    <property type="match status" value="2"/>
</dbReference>
<evidence type="ECO:0000259" key="2">
    <source>
        <dbReference type="Pfam" id="PF07593"/>
    </source>
</evidence>
<dbReference type="EMBL" id="UOFG01000006">
    <property type="protein sequence ID" value="VAW57911.1"/>
    <property type="molecule type" value="Genomic_DNA"/>
</dbReference>
<dbReference type="Pfam" id="PF07593">
    <property type="entry name" value="UnbV_ASPIC"/>
    <property type="match status" value="1"/>
</dbReference>
<keyword evidence="1" id="KW-0732">Signal</keyword>
<proteinExistence type="predicted"/>
<dbReference type="InterPro" id="IPR028994">
    <property type="entry name" value="Integrin_alpha_N"/>
</dbReference>
<protein>
    <recommendedName>
        <fullName evidence="2">ASPIC/UnbV domain-containing protein</fullName>
    </recommendedName>
</protein>
<dbReference type="AlphaFoldDB" id="A0A3B0WRD1"/>
<feature type="domain" description="ASPIC/UnbV" evidence="2">
    <location>
        <begin position="457"/>
        <end position="523"/>
    </location>
</feature>
<accession>A0A3B0WRD1</accession>
<dbReference type="InterPro" id="IPR013517">
    <property type="entry name" value="FG-GAP"/>
</dbReference>
<dbReference type="PANTHER" id="PTHR16026:SF0">
    <property type="entry name" value="CARTILAGE ACIDIC PROTEIN 1"/>
    <property type="match status" value="1"/>
</dbReference>
<dbReference type="Gene3D" id="2.130.10.130">
    <property type="entry name" value="Integrin alpha, N-terminal"/>
    <property type="match status" value="2"/>
</dbReference>
<evidence type="ECO:0000256" key="1">
    <source>
        <dbReference type="ARBA" id="ARBA00022729"/>
    </source>
</evidence>
<organism evidence="3">
    <name type="scientific">hydrothermal vent metagenome</name>
    <dbReference type="NCBI Taxonomy" id="652676"/>
    <lineage>
        <taxon>unclassified sequences</taxon>
        <taxon>metagenomes</taxon>
        <taxon>ecological metagenomes</taxon>
    </lineage>
</organism>
<evidence type="ECO:0000313" key="3">
    <source>
        <dbReference type="EMBL" id="VAW57911.1"/>
    </source>
</evidence>
<reference evidence="3" key="1">
    <citation type="submission" date="2018-06" db="EMBL/GenBank/DDBJ databases">
        <authorList>
            <person name="Zhirakovskaya E."/>
        </authorList>
    </citation>
    <scope>NUCLEOTIDE SEQUENCE</scope>
</reference>